<dbReference type="SUPFAM" id="SSF47384">
    <property type="entry name" value="Homodimeric domain of signal transducing histidine kinase"/>
    <property type="match status" value="1"/>
</dbReference>
<reference evidence="13 14" key="1">
    <citation type="submission" date="2018-06" db="EMBL/GenBank/DDBJ databases">
        <title>Genomic Encyclopedia of Type Strains, Phase IV (KMG-IV): sequencing the most valuable type-strain genomes for metagenomic binning, comparative biology and taxonomic classification.</title>
        <authorList>
            <person name="Goeker M."/>
        </authorList>
    </citation>
    <scope>NUCLEOTIDE SEQUENCE [LARGE SCALE GENOMIC DNA]</scope>
    <source>
        <strain evidence="13 14">DSM 25619</strain>
    </source>
</reference>
<evidence type="ECO:0000256" key="7">
    <source>
        <dbReference type="ARBA" id="ARBA00022840"/>
    </source>
</evidence>
<evidence type="ECO:0000256" key="9">
    <source>
        <dbReference type="SAM" id="Phobius"/>
    </source>
</evidence>
<dbReference type="InterPro" id="IPR003594">
    <property type="entry name" value="HATPase_dom"/>
</dbReference>
<dbReference type="SMART" id="SM00388">
    <property type="entry name" value="HisKA"/>
    <property type="match status" value="1"/>
</dbReference>
<dbReference type="RefSeq" id="WP_113945283.1">
    <property type="nucleotide sequence ID" value="NZ_JBHEEG010000007.1"/>
</dbReference>
<evidence type="ECO:0000256" key="4">
    <source>
        <dbReference type="ARBA" id="ARBA00022679"/>
    </source>
</evidence>
<dbReference type="CDD" id="cd18773">
    <property type="entry name" value="PDC1_HK_sensor"/>
    <property type="match status" value="1"/>
</dbReference>
<dbReference type="SMART" id="SM00086">
    <property type="entry name" value="PAC"/>
    <property type="match status" value="1"/>
</dbReference>
<dbReference type="EMBL" id="QNRH01000006">
    <property type="protein sequence ID" value="RBO92990.1"/>
    <property type="molecule type" value="Genomic_DNA"/>
</dbReference>
<keyword evidence="3" id="KW-0597">Phosphoprotein</keyword>
<dbReference type="CDD" id="cd00130">
    <property type="entry name" value="PAS"/>
    <property type="match status" value="1"/>
</dbReference>
<evidence type="ECO:0000259" key="11">
    <source>
        <dbReference type="PROSITE" id="PS50112"/>
    </source>
</evidence>
<keyword evidence="5" id="KW-0547">Nucleotide-binding</keyword>
<keyword evidence="14" id="KW-1185">Reference proteome</keyword>
<dbReference type="GO" id="GO:0006355">
    <property type="term" value="P:regulation of DNA-templated transcription"/>
    <property type="evidence" value="ECO:0007669"/>
    <property type="project" value="InterPro"/>
</dbReference>
<dbReference type="AlphaFoldDB" id="A0A366DSB8"/>
<dbReference type="Proteomes" id="UP000252893">
    <property type="component" value="Unassembled WGS sequence"/>
</dbReference>
<name>A0A366DSB8_9HYPH</name>
<dbReference type="OrthoDB" id="9789238at2"/>
<organism evidence="13 14">
    <name type="scientific">Pseudochrobactrum asaccharolyticum</name>
    <dbReference type="NCBI Taxonomy" id="354351"/>
    <lineage>
        <taxon>Bacteria</taxon>
        <taxon>Pseudomonadati</taxon>
        <taxon>Pseudomonadota</taxon>
        <taxon>Alphaproteobacteria</taxon>
        <taxon>Hyphomicrobiales</taxon>
        <taxon>Brucellaceae</taxon>
        <taxon>Pseudochrobactrum</taxon>
    </lineage>
</organism>
<feature type="domain" description="PAC" evidence="12">
    <location>
        <begin position="373"/>
        <end position="425"/>
    </location>
</feature>
<dbReference type="SMART" id="SM00387">
    <property type="entry name" value="HATPase_c"/>
    <property type="match status" value="1"/>
</dbReference>
<dbReference type="PROSITE" id="PS50112">
    <property type="entry name" value="PAS"/>
    <property type="match status" value="1"/>
</dbReference>
<dbReference type="InterPro" id="IPR005467">
    <property type="entry name" value="His_kinase_dom"/>
</dbReference>
<dbReference type="InterPro" id="IPR013767">
    <property type="entry name" value="PAS_fold"/>
</dbReference>
<dbReference type="InterPro" id="IPR036097">
    <property type="entry name" value="HisK_dim/P_sf"/>
</dbReference>
<keyword evidence="4" id="KW-0808">Transferase</keyword>
<keyword evidence="7" id="KW-0067">ATP-binding</keyword>
<dbReference type="PANTHER" id="PTHR43065">
    <property type="entry name" value="SENSOR HISTIDINE KINASE"/>
    <property type="match status" value="1"/>
</dbReference>
<accession>A0A366DSB8</accession>
<dbReference type="InterPro" id="IPR000014">
    <property type="entry name" value="PAS"/>
</dbReference>
<dbReference type="InterPro" id="IPR000700">
    <property type="entry name" value="PAS-assoc_C"/>
</dbReference>
<evidence type="ECO:0000256" key="5">
    <source>
        <dbReference type="ARBA" id="ARBA00022741"/>
    </source>
</evidence>
<dbReference type="PROSITE" id="PS50113">
    <property type="entry name" value="PAC"/>
    <property type="match status" value="1"/>
</dbReference>
<keyword evidence="8" id="KW-0902">Two-component regulatory system</keyword>
<keyword evidence="9" id="KW-0472">Membrane</keyword>
<dbReference type="InterPro" id="IPR036890">
    <property type="entry name" value="HATPase_C_sf"/>
</dbReference>
<dbReference type="NCBIfam" id="TIGR00229">
    <property type="entry name" value="sensory_box"/>
    <property type="match status" value="1"/>
</dbReference>
<dbReference type="PRINTS" id="PR00344">
    <property type="entry name" value="BCTRLSENSOR"/>
</dbReference>
<dbReference type="Pfam" id="PF02518">
    <property type="entry name" value="HATPase_c"/>
    <property type="match status" value="1"/>
</dbReference>
<feature type="domain" description="Histidine kinase" evidence="10">
    <location>
        <begin position="445"/>
        <end position="661"/>
    </location>
</feature>
<evidence type="ECO:0000256" key="2">
    <source>
        <dbReference type="ARBA" id="ARBA00012438"/>
    </source>
</evidence>
<dbReference type="CDD" id="cd00082">
    <property type="entry name" value="HisKA"/>
    <property type="match status" value="1"/>
</dbReference>
<dbReference type="Pfam" id="PF00512">
    <property type="entry name" value="HisKA"/>
    <property type="match status" value="1"/>
</dbReference>
<keyword evidence="6 13" id="KW-0418">Kinase</keyword>
<gene>
    <name evidence="13" type="ORF">DFR47_10670</name>
</gene>
<dbReference type="Gene3D" id="3.30.565.10">
    <property type="entry name" value="Histidine kinase-like ATPase, C-terminal domain"/>
    <property type="match status" value="1"/>
</dbReference>
<evidence type="ECO:0000256" key="3">
    <source>
        <dbReference type="ARBA" id="ARBA00022553"/>
    </source>
</evidence>
<feature type="transmembrane region" description="Helical" evidence="9">
    <location>
        <begin position="27"/>
        <end position="49"/>
    </location>
</feature>
<dbReference type="EC" id="2.7.13.3" evidence="2"/>
<feature type="domain" description="PAS" evidence="11">
    <location>
        <begin position="297"/>
        <end position="342"/>
    </location>
</feature>
<keyword evidence="9" id="KW-0812">Transmembrane</keyword>
<dbReference type="SUPFAM" id="SSF55874">
    <property type="entry name" value="ATPase domain of HSP90 chaperone/DNA topoisomerase II/histidine kinase"/>
    <property type="match status" value="1"/>
</dbReference>
<dbReference type="InterPro" id="IPR004358">
    <property type="entry name" value="Sig_transdc_His_kin-like_C"/>
</dbReference>
<evidence type="ECO:0000259" key="10">
    <source>
        <dbReference type="PROSITE" id="PS50109"/>
    </source>
</evidence>
<dbReference type="GO" id="GO:0000155">
    <property type="term" value="F:phosphorelay sensor kinase activity"/>
    <property type="evidence" value="ECO:0007669"/>
    <property type="project" value="InterPro"/>
</dbReference>
<dbReference type="InterPro" id="IPR001610">
    <property type="entry name" value="PAC"/>
</dbReference>
<evidence type="ECO:0000256" key="6">
    <source>
        <dbReference type="ARBA" id="ARBA00022777"/>
    </source>
</evidence>
<dbReference type="SMART" id="SM00091">
    <property type="entry name" value="PAS"/>
    <property type="match status" value="1"/>
</dbReference>
<dbReference type="InterPro" id="IPR035965">
    <property type="entry name" value="PAS-like_dom_sf"/>
</dbReference>
<evidence type="ECO:0000313" key="13">
    <source>
        <dbReference type="EMBL" id="RBO92990.1"/>
    </source>
</evidence>
<comment type="caution">
    <text evidence="13">The sequence shown here is derived from an EMBL/GenBank/DDBJ whole genome shotgun (WGS) entry which is preliminary data.</text>
</comment>
<feature type="transmembrane region" description="Helical" evidence="9">
    <location>
        <begin position="257"/>
        <end position="279"/>
    </location>
</feature>
<dbReference type="SUPFAM" id="SSF55785">
    <property type="entry name" value="PYP-like sensor domain (PAS domain)"/>
    <property type="match status" value="1"/>
</dbReference>
<evidence type="ECO:0000313" key="14">
    <source>
        <dbReference type="Proteomes" id="UP000252893"/>
    </source>
</evidence>
<evidence type="ECO:0000259" key="12">
    <source>
        <dbReference type="PROSITE" id="PS50113"/>
    </source>
</evidence>
<comment type="catalytic activity">
    <reaction evidence="1">
        <text>ATP + protein L-histidine = ADP + protein N-phospho-L-histidine.</text>
        <dbReference type="EC" id="2.7.13.3"/>
    </reaction>
</comment>
<dbReference type="GO" id="GO:0005524">
    <property type="term" value="F:ATP binding"/>
    <property type="evidence" value="ECO:0007669"/>
    <property type="project" value="UniProtKB-KW"/>
</dbReference>
<evidence type="ECO:0000256" key="8">
    <source>
        <dbReference type="ARBA" id="ARBA00023012"/>
    </source>
</evidence>
<dbReference type="PROSITE" id="PS50109">
    <property type="entry name" value="HIS_KIN"/>
    <property type="match status" value="1"/>
</dbReference>
<proteinExistence type="predicted"/>
<dbReference type="PANTHER" id="PTHR43065:SF10">
    <property type="entry name" value="PEROXIDE STRESS-ACTIVATED HISTIDINE KINASE MAK3"/>
    <property type="match status" value="1"/>
</dbReference>
<sequence>MRFQRAVKNPQDSRKSRSGFRIAVRDYTLIIPLLAILLIVTLIVALIWMTSRDNQSETEKKLTTDALWVEQYLRFQLQTFETELRDLGVDIERDAQQTDNLRTKAQHLIAIHPELIDISWFAPDGNLLESAPPGLNVIADYKPSLAEHSRLFGKPVYSPPRHTSEGWVVDMVAPVYNNNRSAGTLWVIISLDRLLSRNVPWWVAGKYQVSLTDSGGDPLISKSSIMPTNDQARHTISFDPPLNGTYITVTPYQSRPAIGPIVISAAIIGLTILVIINLWMAYRQNRRRAAAEHALRTEYAFRQAMENSLTIGMRARDRNGRIIYVNPEFCRMVGYDEKQLIGMMPPHPYWAPEIISEGIQRQNDMRSTGIAPHEFETRFIRPDGKLIDIQVYEAPLIDADGIHIGWMGSLVDVTERKRLDEARQTEAEKLQHNARLITMGEMASTLAHELNQPLAAITSYATGSLNLLKSGTVQPEDLTNALQKLSDQAQRAGTIVHRVHDFVRKRSVTPEHRDLRKILQDATSFISTDMTRGGGRIDMKLPDAPVPVRADAVLIQQVLLNLMRNAREAAAGLPRNRQVLHIVLEASHNEAVVTITDHGHGIPEGMENEIFTPFISSKSEGMGMGLPICRSILESHKGRLWLLATPDKQGASFCLSLPLISQETRS</sequence>
<keyword evidence="9" id="KW-1133">Transmembrane helix</keyword>
<dbReference type="Pfam" id="PF00989">
    <property type="entry name" value="PAS"/>
    <property type="match status" value="1"/>
</dbReference>
<dbReference type="InterPro" id="IPR003661">
    <property type="entry name" value="HisK_dim/P_dom"/>
</dbReference>
<dbReference type="Gene3D" id="3.30.450.20">
    <property type="entry name" value="PAS domain"/>
    <property type="match status" value="1"/>
</dbReference>
<dbReference type="Gene3D" id="1.10.287.130">
    <property type="match status" value="1"/>
</dbReference>
<protein>
    <recommendedName>
        <fullName evidence="2">histidine kinase</fullName>
        <ecNumber evidence="2">2.7.13.3</ecNumber>
    </recommendedName>
</protein>
<evidence type="ECO:0000256" key="1">
    <source>
        <dbReference type="ARBA" id="ARBA00000085"/>
    </source>
</evidence>